<proteinExistence type="predicted"/>
<dbReference type="EMBL" id="JBHSED010000058">
    <property type="protein sequence ID" value="MFC4306411.1"/>
    <property type="molecule type" value="Genomic_DNA"/>
</dbReference>
<name>A0ABV8SGG6_9BACL</name>
<accession>A0ABV8SGG6</accession>
<sequence length="72" mass="8150">MRPLHESINPTELKDIRACDTVVFRLVNDHHFSGTSETVSAEHDEFTFVGRGAHLHATEIYRIEKHVPAVPS</sequence>
<organism evidence="1 2">
    <name type="scientific">Cohnella boryungensis</name>
    <dbReference type="NCBI Taxonomy" id="768479"/>
    <lineage>
        <taxon>Bacteria</taxon>
        <taxon>Bacillati</taxon>
        <taxon>Bacillota</taxon>
        <taxon>Bacilli</taxon>
        <taxon>Bacillales</taxon>
        <taxon>Paenibacillaceae</taxon>
        <taxon>Cohnella</taxon>
    </lineage>
</organism>
<evidence type="ECO:0000313" key="1">
    <source>
        <dbReference type="EMBL" id="MFC4306411.1"/>
    </source>
</evidence>
<gene>
    <name evidence="1" type="ORF">ACFO1S_23585</name>
</gene>
<keyword evidence="2" id="KW-1185">Reference proteome</keyword>
<comment type="caution">
    <text evidence="1">The sequence shown here is derived from an EMBL/GenBank/DDBJ whole genome shotgun (WGS) entry which is preliminary data.</text>
</comment>
<dbReference type="RefSeq" id="WP_204605080.1">
    <property type="nucleotide sequence ID" value="NZ_JBHSED010000058.1"/>
</dbReference>
<protein>
    <submittedName>
        <fullName evidence="1">Uncharacterized protein</fullName>
    </submittedName>
</protein>
<evidence type="ECO:0000313" key="2">
    <source>
        <dbReference type="Proteomes" id="UP001595755"/>
    </source>
</evidence>
<reference evidence="2" key="1">
    <citation type="journal article" date="2019" name="Int. J. Syst. Evol. Microbiol.">
        <title>The Global Catalogue of Microorganisms (GCM) 10K type strain sequencing project: providing services to taxonomists for standard genome sequencing and annotation.</title>
        <authorList>
            <consortium name="The Broad Institute Genomics Platform"/>
            <consortium name="The Broad Institute Genome Sequencing Center for Infectious Disease"/>
            <person name="Wu L."/>
            <person name="Ma J."/>
        </authorList>
    </citation>
    <scope>NUCLEOTIDE SEQUENCE [LARGE SCALE GENOMIC DNA]</scope>
    <source>
        <strain evidence="2">CGMCC 4.1641</strain>
    </source>
</reference>
<dbReference type="Proteomes" id="UP001595755">
    <property type="component" value="Unassembled WGS sequence"/>
</dbReference>